<feature type="domain" description="C2H2-type" evidence="9">
    <location>
        <begin position="36"/>
        <end position="63"/>
    </location>
</feature>
<evidence type="ECO:0000256" key="2">
    <source>
        <dbReference type="ARBA" id="ARBA00022723"/>
    </source>
</evidence>
<feature type="region of interest" description="Disordered" evidence="8">
    <location>
        <begin position="305"/>
        <end position="351"/>
    </location>
</feature>
<dbReference type="Gene3D" id="3.30.160.60">
    <property type="entry name" value="Classic Zinc Finger"/>
    <property type="match status" value="2"/>
</dbReference>
<dbReference type="EMBL" id="JAHMHR010000005">
    <property type="protein sequence ID" value="KAK1691067.1"/>
    <property type="molecule type" value="Genomic_DNA"/>
</dbReference>
<dbReference type="InterPro" id="IPR051059">
    <property type="entry name" value="VerF-like"/>
</dbReference>
<keyword evidence="3" id="KW-0677">Repeat</keyword>
<dbReference type="SMART" id="SM00355">
    <property type="entry name" value="ZnF_C2H2"/>
    <property type="match status" value="2"/>
</dbReference>
<dbReference type="GO" id="GO:0000785">
    <property type="term" value="C:chromatin"/>
    <property type="evidence" value="ECO:0007669"/>
    <property type="project" value="TreeGrafter"/>
</dbReference>
<dbReference type="SUPFAM" id="SSF57667">
    <property type="entry name" value="beta-beta-alpha zinc fingers"/>
    <property type="match status" value="1"/>
</dbReference>
<dbReference type="InterPro" id="IPR007219">
    <property type="entry name" value="XnlR_reg_dom"/>
</dbReference>
<feature type="region of interest" description="Disordered" evidence="8">
    <location>
        <begin position="1"/>
        <end position="33"/>
    </location>
</feature>
<accession>A0AAJ0AWV0</accession>
<dbReference type="PANTHER" id="PTHR40626:SF10">
    <property type="entry name" value="C2H2-TYPE DOMAIN-CONTAINING PROTEIN"/>
    <property type="match status" value="1"/>
</dbReference>
<dbReference type="Proteomes" id="UP001224890">
    <property type="component" value="Unassembled WGS sequence"/>
</dbReference>
<dbReference type="GeneID" id="85458436"/>
<feature type="region of interest" description="Disordered" evidence="8">
    <location>
        <begin position="158"/>
        <end position="189"/>
    </location>
</feature>
<feature type="compositionally biased region" description="Acidic residues" evidence="8">
    <location>
        <begin position="98"/>
        <end position="113"/>
    </location>
</feature>
<keyword evidence="5" id="KW-0862">Zinc</keyword>
<feature type="region of interest" description="Disordered" evidence="8">
    <location>
        <begin position="231"/>
        <end position="252"/>
    </location>
</feature>
<keyword evidence="4 7" id="KW-0863">Zinc-finger</keyword>
<feature type="domain" description="C2H2-type" evidence="9">
    <location>
        <begin position="64"/>
        <end position="92"/>
    </location>
</feature>
<feature type="compositionally biased region" description="Polar residues" evidence="8">
    <location>
        <begin position="180"/>
        <end position="189"/>
    </location>
</feature>
<dbReference type="RefSeq" id="XP_060434762.1">
    <property type="nucleotide sequence ID" value="XM_060573910.1"/>
</dbReference>
<evidence type="ECO:0000256" key="7">
    <source>
        <dbReference type="PROSITE-ProRule" id="PRU00042"/>
    </source>
</evidence>
<dbReference type="InterPro" id="IPR036236">
    <property type="entry name" value="Znf_C2H2_sf"/>
</dbReference>
<feature type="region of interest" description="Disordered" evidence="8">
    <location>
        <begin position="88"/>
        <end position="146"/>
    </location>
</feature>
<keyword evidence="6" id="KW-0539">Nucleus</keyword>
<keyword evidence="11" id="KW-1185">Reference proteome</keyword>
<feature type="compositionally biased region" description="Polar residues" evidence="8">
    <location>
        <begin position="305"/>
        <end position="336"/>
    </location>
</feature>
<comment type="caution">
    <text evidence="10">The sequence shown here is derived from an EMBL/GenBank/DDBJ whole genome shotgun (WGS) entry which is preliminary data.</text>
</comment>
<evidence type="ECO:0000313" key="11">
    <source>
        <dbReference type="Proteomes" id="UP001224890"/>
    </source>
</evidence>
<reference evidence="10" key="1">
    <citation type="submission" date="2021-06" db="EMBL/GenBank/DDBJ databases">
        <title>Comparative genomics, transcriptomics and evolutionary studies reveal genomic signatures of adaptation to plant cell wall in hemibiotrophic fungi.</title>
        <authorList>
            <consortium name="DOE Joint Genome Institute"/>
            <person name="Baroncelli R."/>
            <person name="Diaz J.F."/>
            <person name="Benocci T."/>
            <person name="Peng M."/>
            <person name="Battaglia E."/>
            <person name="Haridas S."/>
            <person name="Andreopoulos W."/>
            <person name="Labutti K."/>
            <person name="Pangilinan J."/>
            <person name="Floch G.L."/>
            <person name="Makela M.R."/>
            <person name="Henrissat B."/>
            <person name="Grigoriev I.V."/>
            <person name="Crouch J.A."/>
            <person name="De Vries R.P."/>
            <person name="Sukno S.A."/>
            <person name="Thon M.R."/>
        </authorList>
    </citation>
    <scope>NUCLEOTIDE SEQUENCE</scope>
    <source>
        <strain evidence="10">CBS 193.32</strain>
    </source>
</reference>
<evidence type="ECO:0000313" key="10">
    <source>
        <dbReference type="EMBL" id="KAK1691067.1"/>
    </source>
</evidence>
<evidence type="ECO:0000256" key="8">
    <source>
        <dbReference type="SAM" id="MobiDB-lite"/>
    </source>
</evidence>
<protein>
    <recommendedName>
        <fullName evidence="9">C2H2-type domain-containing protein</fullName>
    </recommendedName>
</protein>
<dbReference type="GO" id="GO:0000978">
    <property type="term" value="F:RNA polymerase II cis-regulatory region sequence-specific DNA binding"/>
    <property type="evidence" value="ECO:0007669"/>
    <property type="project" value="InterPro"/>
</dbReference>
<dbReference type="PROSITE" id="PS00028">
    <property type="entry name" value="ZINC_FINGER_C2H2_1"/>
    <property type="match status" value="2"/>
</dbReference>
<dbReference type="PANTHER" id="PTHR40626">
    <property type="entry name" value="MIP31509P"/>
    <property type="match status" value="1"/>
</dbReference>
<dbReference type="AlphaFoldDB" id="A0AAJ0AWV0"/>
<dbReference type="GO" id="GO:0006351">
    <property type="term" value="P:DNA-templated transcription"/>
    <property type="evidence" value="ECO:0007669"/>
    <property type="project" value="InterPro"/>
</dbReference>
<keyword evidence="2" id="KW-0479">Metal-binding</keyword>
<evidence type="ECO:0000256" key="5">
    <source>
        <dbReference type="ARBA" id="ARBA00022833"/>
    </source>
</evidence>
<proteinExistence type="predicted"/>
<organism evidence="10 11">
    <name type="scientific">Colletotrichum godetiae</name>
    <dbReference type="NCBI Taxonomy" id="1209918"/>
    <lineage>
        <taxon>Eukaryota</taxon>
        <taxon>Fungi</taxon>
        <taxon>Dikarya</taxon>
        <taxon>Ascomycota</taxon>
        <taxon>Pezizomycotina</taxon>
        <taxon>Sordariomycetes</taxon>
        <taxon>Hypocreomycetidae</taxon>
        <taxon>Glomerellales</taxon>
        <taxon>Glomerellaceae</taxon>
        <taxon>Colletotrichum</taxon>
        <taxon>Colletotrichum acutatum species complex</taxon>
    </lineage>
</organism>
<dbReference type="GO" id="GO:0008270">
    <property type="term" value="F:zinc ion binding"/>
    <property type="evidence" value="ECO:0007669"/>
    <property type="project" value="UniProtKB-KW"/>
</dbReference>
<gene>
    <name evidence="10" type="ORF">BDP55DRAFT_649494</name>
</gene>
<evidence type="ECO:0000259" key="9">
    <source>
        <dbReference type="PROSITE" id="PS50157"/>
    </source>
</evidence>
<sequence length="886" mass="99187">MSSITSLPADATGQLEASTETTKAGEKRARRATRPYKCAHCPKVFKRSEHCIRHERSHTKEKPYACQYCLKTYSRKDLVTRHEKTLHAEHNSKVIDDPSGDDPSDDDASEEETSSERDHALKRHCAYRTPLSQPSLGDGPRRDSCSSTLVSNSIVVATQHKSKSRNTQQFPPCGQAALTPPQTHDTSTSNSADALDMVFDTNPGTIFGRSQPLGLPMTQGFVSNRLRNQLSEHGGTTDRDHMTNGHPQLTEEDGSGFGPLDSFLAGPTSQPILPMSEETFDFTHDFGFLDAPDWMGLSYPNTGLEASNDSNTSSLEQPCSSERSLCQAGKPSQSGALDSRPQAVSERNLPRLLENKRSLKPSLTMDKPMHDSICRDVNKRLTGPDISKDIPPLKACQSFLSSYVECFHCHLPLIHIQTISHGDIPSPLILAMCSIGALYRLDRRRARRLWDLALRLIEPILTRDCPLWVMQTKFLLTFFAIFSGDNDLAAQSIGESSHYTLLYAKVRHQLQHDNVDLLSSTWADWVQRESWKRLLGAIYVANTVNTIIYGLSPAFNSSQDLEIEHFHDENLWNASSANEWRELRASYRKRNSRTTKDILEDVLSENTDDSRFESYNISPFSALILMHAVLIHTWQLSQLWQTSAVFSFQSKTGSSSVGKSLLANVLKSLDRCHGLLKQTREGQLEDMDDNDITSLCFSSHAILRAAYIRLFDNTKSFDRLSLLAKDPSTVDSSVTMFANMKLERNVDCVKAIEKTLEGIQLPVKMGHMLIRKTAAFRWSVEHAVAAWDNVLFTTKWAHSIELDMRRGIEPSAAELDLLMKIKDILEEADYDANESASTAAGLAKTCSLFLQDVWVWGITVRMGDVLERLARAYEREMEAAGPACQP</sequence>
<dbReference type="PROSITE" id="PS50157">
    <property type="entry name" value="ZINC_FINGER_C2H2_2"/>
    <property type="match status" value="2"/>
</dbReference>
<dbReference type="Pfam" id="PF04082">
    <property type="entry name" value="Fungal_trans"/>
    <property type="match status" value="1"/>
</dbReference>
<dbReference type="InterPro" id="IPR013087">
    <property type="entry name" value="Znf_C2H2_type"/>
</dbReference>
<dbReference type="CDD" id="cd12148">
    <property type="entry name" value="fungal_TF_MHR"/>
    <property type="match status" value="1"/>
</dbReference>
<dbReference type="GO" id="GO:0000981">
    <property type="term" value="F:DNA-binding transcription factor activity, RNA polymerase II-specific"/>
    <property type="evidence" value="ECO:0007669"/>
    <property type="project" value="InterPro"/>
</dbReference>
<name>A0AAJ0AWV0_9PEZI</name>
<evidence type="ECO:0000256" key="4">
    <source>
        <dbReference type="ARBA" id="ARBA00022771"/>
    </source>
</evidence>
<evidence type="ECO:0000256" key="1">
    <source>
        <dbReference type="ARBA" id="ARBA00004123"/>
    </source>
</evidence>
<evidence type="ECO:0000256" key="6">
    <source>
        <dbReference type="ARBA" id="ARBA00023242"/>
    </source>
</evidence>
<comment type="subcellular location">
    <subcellularLocation>
        <location evidence="1">Nucleus</location>
    </subcellularLocation>
</comment>
<dbReference type="GO" id="GO:0005634">
    <property type="term" value="C:nucleus"/>
    <property type="evidence" value="ECO:0007669"/>
    <property type="project" value="UniProtKB-SubCell"/>
</dbReference>
<evidence type="ECO:0000256" key="3">
    <source>
        <dbReference type="ARBA" id="ARBA00022737"/>
    </source>
</evidence>